<evidence type="ECO:0000256" key="2">
    <source>
        <dbReference type="ARBA" id="ARBA00023002"/>
    </source>
</evidence>
<keyword evidence="4" id="KW-1185">Reference proteome</keyword>
<name>A0A919BD23_STRFL</name>
<dbReference type="PANTHER" id="PTHR24321">
    <property type="entry name" value="DEHYDROGENASES, SHORT CHAIN"/>
    <property type="match status" value="1"/>
</dbReference>
<dbReference type="InterPro" id="IPR036291">
    <property type="entry name" value="NAD(P)-bd_dom_sf"/>
</dbReference>
<accession>A0A919BD23</accession>
<dbReference type="InterPro" id="IPR002347">
    <property type="entry name" value="SDR_fam"/>
</dbReference>
<gene>
    <name evidence="3" type="ORF">GCM10017667_06170</name>
</gene>
<dbReference type="Pfam" id="PF13561">
    <property type="entry name" value="adh_short_C2"/>
    <property type="match status" value="1"/>
</dbReference>
<comment type="similarity">
    <text evidence="1">Belongs to the short-chain dehydrogenases/reductases (SDR) family.</text>
</comment>
<reference evidence="3" key="2">
    <citation type="submission" date="2020-09" db="EMBL/GenBank/DDBJ databases">
        <authorList>
            <person name="Sun Q."/>
            <person name="Ohkuma M."/>
        </authorList>
    </citation>
    <scope>NUCLEOTIDE SEQUENCE</scope>
    <source>
        <strain evidence="3">JCM 4122</strain>
    </source>
</reference>
<dbReference type="EMBL" id="BNBE01000001">
    <property type="protein sequence ID" value="GHF81240.1"/>
    <property type="molecule type" value="Genomic_DNA"/>
</dbReference>
<dbReference type="PRINTS" id="PR00081">
    <property type="entry name" value="GDHRDH"/>
</dbReference>
<dbReference type="RefSeq" id="WP_150235953.1">
    <property type="nucleotide sequence ID" value="NZ_BNBE01000001.1"/>
</dbReference>
<proteinExistence type="inferred from homology"/>
<reference evidence="3" key="1">
    <citation type="journal article" date="2014" name="Int. J. Syst. Evol. Microbiol.">
        <title>Complete genome sequence of Corynebacterium casei LMG S-19264T (=DSM 44701T), isolated from a smear-ripened cheese.</title>
        <authorList>
            <consortium name="US DOE Joint Genome Institute (JGI-PGF)"/>
            <person name="Walter F."/>
            <person name="Albersmeier A."/>
            <person name="Kalinowski J."/>
            <person name="Ruckert C."/>
        </authorList>
    </citation>
    <scope>NUCLEOTIDE SEQUENCE</scope>
    <source>
        <strain evidence="3">JCM 4122</strain>
    </source>
</reference>
<keyword evidence="2" id="KW-0560">Oxidoreductase</keyword>
<comment type="caution">
    <text evidence="3">The sequence shown here is derived from an EMBL/GenBank/DDBJ whole genome shotgun (WGS) entry which is preliminary data.</text>
</comment>
<dbReference type="AlphaFoldDB" id="A0A919BD23"/>
<evidence type="ECO:0000313" key="3">
    <source>
        <dbReference type="EMBL" id="GHF81240.1"/>
    </source>
</evidence>
<evidence type="ECO:0000256" key="1">
    <source>
        <dbReference type="ARBA" id="ARBA00006484"/>
    </source>
</evidence>
<dbReference type="PANTHER" id="PTHR24321:SF8">
    <property type="entry name" value="ESTRADIOL 17-BETA-DEHYDROGENASE 8-RELATED"/>
    <property type="match status" value="1"/>
</dbReference>
<evidence type="ECO:0000313" key="4">
    <source>
        <dbReference type="Proteomes" id="UP000632849"/>
    </source>
</evidence>
<dbReference type="Gene3D" id="3.40.50.720">
    <property type="entry name" value="NAD(P)-binding Rossmann-like Domain"/>
    <property type="match status" value="1"/>
</dbReference>
<sequence length="274" mass="28669">MGRADNKTVMITGAARALGRSHALLFAEEGADLVLVDLGRESGGPYAMPGRKLLEETARDCRRLGSRVVTAVADVRDQSQVDAAVAAGLDEFGAIDVLVNNAGLLAPGGVMSHELSEEDWQLVVDVNLNGTWRCARAVLPHMAERRSGAIVNTASTGGLVAFEMFSSYVASKHAVVGLTKALALEYGRLGIRVNAVCPTTVEADPALRTESTAAVAASIGSSLEDYERSSASYHALRRLVTAREVSEAVLWLAADTAGGVTGTCLVVDGGFTAR</sequence>
<dbReference type="SUPFAM" id="SSF51735">
    <property type="entry name" value="NAD(P)-binding Rossmann-fold domains"/>
    <property type="match status" value="1"/>
</dbReference>
<dbReference type="InterPro" id="IPR020904">
    <property type="entry name" value="Sc_DH/Rdtase_CS"/>
</dbReference>
<dbReference type="GeneID" id="95663603"/>
<dbReference type="CDD" id="cd05233">
    <property type="entry name" value="SDR_c"/>
    <property type="match status" value="1"/>
</dbReference>
<dbReference type="PRINTS" id="PR00080">
    <property type="entry name" value="SDRFAMILY"/>
</dbReference>
<dbReference type="GO" id="GO:0016491">
    <property type="term" value="F:oxidoreductase activity"/>
    <property type="evidence" value="ECO:0007669"/>
    <property type="project" value="UniProtKB-KW"/>
</dbReference>
<protein>
    <submittedName>
        <fullName evidence="3">3-ketoacyl-ACP reductase</fullName>
    </submittedName>
</protein>
<organism evidence="3 4">
    <name type="scientific">Streptomyces filamentosus</name>
    <name type="common">Streptomyces roseosporus</name>
    <dbReference type="NCBI Taxonomy" id="67294"/>
    <lineage>
        <taxon>Bacteria</taxon>
        <taxon>Bacillati</taxon>
        <taxon>Actinomycetota</taxon>
        <taxon>Actinomycetes</taxon>
        <taxon>Kitasatosporales</taxon>
        <taxon>Streptomycetaceae</taxon>
        <taxon>Streptomyces</taxon>
    </lineage>
</organism>
<dbReference type="Proteomes" id="UP000632849">
    <property type="component" value="Unassembled WGS sequence"/>
</dbReference>
<dbReference type="FunFam" id="3.40.50.720:FF:000084">
    <property type="entry name" value="Short-chain dehydrogenase reductase"/>
    <property type="match status" value="1"/>
</dbReference>
<dbReference type="PROSITE" id="PS00061">
    <property type="entry name" value="ADH_SHORT"/>
    <property type="match status" value="1"/>
</dbReference>